<dbReference type="Pfam" id="PF22725">
    <property type="entry name" value="GFO_IDH_MocA_C3"/>
    <property type="match status" value="1"/>
</dbReference>
<dbReference type="Proteomes" id="UP000036947">
    <property type="component" value="Unassembled WGS sequence"/>
</dbReference>
<dbReference type="PANTHER" id="PTHR42840">
    <property type="entry name" value="NAD(P)-BINDING ROSSMANN-FOLD SUPERFAMILY PROTEIN-RELATED"/>
    <property type="match status" value="1"/>
</dbReference>
<dbReference type="STRING" id="1163406.A0A0L0N0P8"/>
<dbReference type="SUPFAM" id="SSF55347">
    <property type="entry name" value="Glyceraldehyde-3-phosphate dehydrogenase-like, C-terminal domain"/>
    <property type="match status" value="1"/>
</dbReference>
<comment type="caution">
    <text evidence="4">The sequence shown here is derived from an EMBL/GenBank/DDBJ whole genome shotgun (WGS) entry which is preliminary data.</text>
</comment>
<evidence type="ECO:0000256" key="2">
    <source>
        <dbReference type="SAM" id="MobiDB-lite"/>
    </source>
</evidence>
<proteinExistence type="inferred from homology"/>
<accession>A0A0L0N0P8</accession>
<evidence type="ECO:0000313" key="5">
    <source>
        <dbReference type="Proteomes" id="UP000036947"/>
    </source>
</evidence>
<sequence>SGSNTTAGNITTAASNTTTASTGRPTLSIAENVRFVPRFAFPAQQAARLGRVTHFSVKVMSLMPPSSKWFATPWRQTPAYQGGFLLDGGVHHAAAARLFLCGPDNRPASVRAFTDRVRDFLPPIDTVTAIVRTASGATGTFQHSAGTLMEAFEWEVACERGTVRSAGETVTAPEEALADLEFLEKMFRSGEQDGALLEYELQL</sequence>
<comment type="similarity">
    <text evidence="1">Belongs to the Gfo/Idh/MocA family.</text>
</comment>
<dbReference type="GO" id="GO:0005737">
    <property type="term" value="C:cytoplasm"/>
    <property type="evidence" value="ECO:0007669"/>
    <property type="project" value="TreeGrafter"/>
</dbReference>
<gene>
    <name evidence="4" type="ORF">TOPH_07710</name>
</gene>
<dbReference type="GO" id="GO:0016491">
    <property type="term" value="F:oxidoreductase activity"/>
    <property type="evidence" value="ECO:0007669"/>
    <property type="project" value="TreeGrafter"/>
</dbReference>
<feature type="region of interest" description="Disordered" evidence="2">
    <location>
        <begin position="1"/>
        <end position="23"/>
    </location>
</feature>
<name>A0A0L0N0P8_TOLOC</name>
<feature type="non-terminal residue" evidence="4">
    <location>
        <position position="203"/>
    </location>
</feature>
<dbReference type="PANTHER" id="PTHR42840:SF5">
    <property type="entry name" value="NAD(P)-BINDING ROSSMANN-FOLD SUPERFAMILY PROTEIN"/>
    <property type="match status" value="1"/>
</dbReference>
<protein>
    <recommendedName>
        <fullName evidence="3">GFO/IDH/MocA-like oxidoreductase domain-containing protein</fullName>
    </recommendedName>
</protein>
<evidence type="ECO:0000256" key="1">
    <source>
        <dbReference type="ARBA" id="ARBA00010928"/>
    </source>
</evidence>
<keyword evidence="5" id="KW-1185">Reference proteome</keyword>
<evidence type="ECO:0000259" key="3">
    <source>
        <dbReference type="Pfam" id="PF22725"/>
    </source>
</evidence>
<dbReference type="Gene3D" id="3.30.360.10">
    <property type="entry name" value="Dihydrodipicolinate Reductase, domain 2"/>
    <property type="match status" value="1"/>
</dbReference>
<dbReference type="GO" id="GO:0006740">
    <property type="term" value="P:NADPH regeneration"/>
    <property type="evidence" value="ECO:0007669"/>
    <property type="project" value="TreeGrafter"/>
</dbReference>
<dbReference type="AlphaFoldDB" id="A0A0L0N0P8"/>
<reference evidence="4 5" key="1">
    <citation type="journal article" date="2015" name="BMC Genomics">
        <title>The genome of the truffle-parasite Tolypocladium ophioglossoides and the evolution of antifungal peptaibiotics.</title>
        <authorList>
            <person name="Quandt C.A."/>
            <person name="Bushley K.E."/>
            <person name="Spatafora J.W."/>
        </authorList>
    </citation>
    <scope>NUCLEOTIDE SEQUENCE [LARGE SCALE GENOMIC DNA]</scope>
    <source>
        <strain evidence="4 5">CBS 100239</strain>
    </source>
</reference>
<dbReference type="EMBL" id="LFRF01000034">
    <property type="protein sequence ID" value="KND87601.1"/>
    <property type="molecule type" value="Genomic_DNA"/>
</dbReference>
<dbReference type="InterPro" id="IPR055170">
    <property type="entry name" value="GFO_IDH_MocA-like_dom"/>
</dbReference>
<feature type="non-terminal residue" evidence="4">
    <location>
        <position position="1"/>
    </location>
</feature>
<evidence type="ECO:0000313" key="4">
    <source>
        <dbReference type="EMBL" id="KND87601.1"/>
    </source>
</evidence>
<feature type="domain" description="GFO/IDH/MocA-like oxidoreductase" evidence="3">
    <location>
        <begin position="46"/>
        <end position="164"/>
    </location>
</feature>
<dbReference type="OrthoDB" id="64915at2759"/>
<organism evidence="4 5">
    <name type="scientific">Tolypocladium ophioglossoides (strain CBS 100239)</name>
    <name type="common">Snaketongue truffleclub</name>
    <name type="synonym">Elaphocordyceps ophioglossoides</name>
    <dbReference type="NCBI Taxonomy" id="1163406"/>
    <lineage>
        <taxon>Eukaryota</taxon>
        <taxon>Fungi</taxon>
        <taxon>Dikarya</taxon>
        <taxon>Ascomycota</taxon>
        <taxon>Pezizomycotina</taxon>
        <taxon>Sordariomycetes</taxon>
        <taxon>Hypocreomycetidae</taxon>
        <taxon>Hypocreales</taxon>
        <taxon>Ophiocordycipitaceae</taxon>
        <taxon>Tolypocladium</taxon>
    </lineage>
</organism>